<accession>A9BKK8</accession>
<proteinExistence type="predicted"/>
<dbReference type="AlphaFoldDB" id="A9BKK8"/>
<dbReference type="EMBL" id="CP000882">
    <property type="protein sequence ID" value="ABW98016.1"/>
    <property type="molecule type" value="Genomic_DNA"/>
</dbReference>
<evidence type="ECO:0000313" key="4">
    <source>
        <dbReference type="Proteomes" id="UP000243127"/>
    </source>
</evidence>
<dbReference type="GeneID" id="5739364"/>
<keyword evidence="1" id="KW-0812">Transmembrane</keyword>
<evidence type="ECO:0000313" key="2">
    <source>
        <dbReference type="EMBL" id="ABW98016.1"/>
    </source>
</evidence>
<dbReference type="RefSeq" id="XP_001712504.1">
    <property type="nucleotide sequence ID" value="XM_001712452.1"/>
</dbReference>
<protein>
    <submittedName>
        <fullName evidence="3">Uncharacterized protein</fullName>
    </submittedName>
</protein>
<evidence type="ECO:0000313" key="3">
    <source>
        <dbReference type="EMBL" id="ABW98179.1"/>
    </source>
</evidence>
<dbReference type="EMBL" id="CP000882">
    <property type="protein sequence ID" value="ABW98179.1"/>
    <property type="molecule type" value="Genomic_DNA"/>
</dbReference>
<evidence type="ECO:0000256" key="1">
    <source>
        <dbReference type="SAM" id="Phobius"/>
    </source>
</evidence>
<keyword evidence="3" id="KW-0542">Nucleomorph</keyword>
<name>A9BKK8_HEMAN</name>
<reference evidence="3 4" key="1">
    <citation type="journal article" date="2007" name="Proc. Natl. Acad. Sci. U.S.A.">
        <title>Nucleomorph genome of Hemiselmis andersenii reveals complete intron loss and compaction as a driver of protein structure and function.</title>
        <authorList>
            <person name="Lane C.E."/>
            <person name="van den Heuvel K."/>
            <person name="Kozera C."/>
            <person name="Curtis B.A."/>
            <person name="Parsons B.J."/>
            <person name="Bowman S."/>
            <person name="Archibald J.M."/>
        </authorList>
    </citation>
    <scope>NUCLEOTIDE SEQUENCE [LARGE SCALE GENOMIC DNA]</scope>
    <source>
        <strain evidence="3 4">CCMP644</strain>
    </source>
</reference>
<dbReference type="GeneID" id="5739668"/>
<sequence>MESRRFVFLNFFFFFKKPLPKELTVYFLIFCVSSKLFASVLLICSCFHVFFCYLRKSGKLP</sequence>
<dbReference type="RefSeq" id="XP_001712341.1">
    <property type="nucleotide sequence ID" value="XM_001712289.1"/>
</dbReference>
<geneLocation type="nucleomorph" evidence="3"/>
<keyword evidence="1" id="KW-0472">Membrane</keyword>
<gene>
    <name evidence="2" type="ORF">HAN_2g186</name>
    <name evidence="3" type="ORF">HAN_2g363</name>
</gene>
<dbReference type="Proteomes" id="UP000243127">
    <property type="component" value="Nucleomorph 2"/>
</dbReference>
<keyword evidence="1" id="KW-1133">Transmembrane helix</keyword>
<organism evidence="3 4">
    <name type="scientific">Hemiselmis andersenii</name>
    <name type="common">Cryptophyte alga</name>
    <dbReference type="NCBI Taxonomy" id="464988"/>
    <lineage>
        <taxon>Eukaryota</taxon>
        <taxon>Cryptophyceae</taxon>
        <taxon>Cryptomonadales</taxon>
        <taxon>Hemiselmidaceae</taxon>
        <taxon>Hemiselmis</taxon>
    </lineage>
</organism>
<feature type="transmembrane region" description="Helical" evidence="1">
    <location>
        <begin position="25"/>
        <end position="54"/>
    </location>
</feature>